<reference evidence="2" key="1">
    <citation type="submission" date="2023-03" db="EMBL/GenBank/DDBJ databases">
        <authorList>
            <person name="Steffen K."/>
            <person name="Cardenas P."/>
        </authorList>
    </citation>
    <scope>NUCLEOTIDE SEQUENCE</scope>
</reference>
<proteinExistence type="predicted"/>
<evidence type="ECO:0000256" key="1">
    <source>
        <dbReference type="SAM" id="MobiDB-lite"/>
    </source>
</evidence>
<name>A0AA35T275_GEOBA</name>
<evidence type="ECO:0000313" key="2">
    <source>
        <dbReference type="EMBL" id="CAI8039767.1"/>
    </source>
</evidence>
<evidence type="ECO:0000313" key="3">
    <source>
        <dbReference type="Proteomes" id="UP001174909"/>
    </source>
</evidence>
<feature type="region of interest" description="Disordered" evidence="1">
    <location>
        <begin position="100"/>
        <end position="131"/>
    </location>
</feature>
<gene>
    <name evidence="2" type="ORF">GBAR_LOCUS22161</name>
</gene>
<protein>
    <submittedName>
        <fullName evidence="2">Uncharacterized protein</fullName>
    </submittedName>
</protein>
<feature type="compositionally biased region" description="Basic and acidic residues" evidence="1">
    <location>
        <begin position="102"/>
        <end position="116"/>
    </location>
</feature>
<organism evidence="2 3">
    <name type="scientific">Geodia barretti</name>
    <name type="common">Barrett's horny sponge</name>
    <dbReference type="NCBI Taxonomy" id="519541"/>
    <lineage>
        <taxon>Eukaryota</taxon>
        <taxon>Metazoa</taxon>
        <taxon>Porifera</taxon>
        <taxon>Demospongiae</taxon>
        <taxon>Heteroscleromorpha</taxon>
        <taxon>Tetractinellida</taxon>
        <taxon>Astrophorina</taxon>
        <taxon>Geodiidae</taxon>
        <taxon>Geodia</taxon>
    </lineage>
</organism>
<sequence>MKLSIYFTSRGQIDFSLRKKTPSSRLRRSPCACAAYAHAQKQSARANSNDVINTSPQCLRAITAASVGNSPAREAGYSPFSSAAITGRVCHVLRLSPGWLGSRDDADPQPRTHDGLRPQIRQAPESHRVRPPERRRLFLRAAALRREREHPLPLRGREAIHGHPALLGRPPQLPKALQIPPEERSPSLRHYGLRILSSPRGLQPRLRRGRARVRKRSLRAGQSEPRRGHPSPRRVHEGTHTVRSHPPACRVRLQPAQQAGPYTASVRRVSRPQRPGRAIQGPQQRYRNHTPWRLHPPEALDGLDAGCHVDNGGQSSTKPLVQRCREHVGDGGLW</sequence>
<dbReference type="Proteomes" id="UP001174909">
    <property type="component" value="Unassembled WGS sequence"/>
</dbReference>
<dbReference type="AlphaFoldDB" id="A0AA35T275"/>
<accession>A0AA35T275</accession>
<dbReference type="EMBL" id="CASHTH010003062">
    <property type="protein sequence ID" value="CAI8039767.1"/>
    <property type="molecule type" value="Genomic_DNA"/>
</dbReference>
<keyword evidence="3" id="KW-1185">Reference proteome</keyword>
<comment type="caution">
    <text evidence="2">The sequence shown here is derived from an EMBL/GenBank/DDBJ whole genome shotgun (WGS) entry which is preliminary data.</text>
</comment>
<feature type="region of interest" description="Disordered" evidence="1">
    <location>
        <begin position="199"/>
        <end position="283"/>
    </location>
</feature>
<feature type="compositionally biased region" description="Basic residues" evidence="1">
    <location>
        <begin position="205"/>
        <end position="218"/>
    </location>
</feature>